<name>A0AAN9MX82_CANGL</name>
<evidence type="ECO:0000256" key="7">
    <source>
        <dbReference type="ARBA" id="ARBA00023180"/>
    </source>
</evidence>
<reference evidence="8 9" key="1">
    <citation type="submission" date="2024-01" db="EMBL/GenBank/DDBJ databases">
        <title>The genomes of 5 underutilized Papilionoideae crops provide insights into root nodulation and disease resistanc.</title>
        <authorList>
            <person name="Jiang F."/>
        </authorList>
    </citation>
    <scope>NUCLEOTIDE SEQUENCE [LARGE SCALE GENOMIC DNA]</scope>
    <source>
        <strain evidence="8">LVBAO_FW01</strain>
        <tissue evidence="8">Leaves</tissue>
    </source>
</reference>
<evidence type="ECO:0000313" key="9">
    <source>
        <dbReference type="Proteomes" id="UP001367508"/>
    </source>
</evidence>
<keyword evidence="2" id="KW-0723">Serine/threonine-protein kinase</keyword>
<organism evidence="8 9">
    <name type="scientific">Canavalia gladiata</name>
    <name type="common">Sword bean</name>
    <name type="synonym">Dolichos gladiatus</name>
    <dbReference type="NCBI Taxonomy" id="3824"/>
    <lineage>
        <taxon>Eukaryota</taxon>
        <taxon>Viridiplantae</taxon>
        <taxon>Streptophyta</taxon>
        <taxon>Embryophyta</taxon>
        <taxon>Tracheophyta</taxon>
        <taxon>Spermatophyta</taxon>
        <taxon>Magnoliopsida</taxon>
        <taxon>eudicotyledons</taxon>
        <taxon>Gunneridae</taxon>
        <taxon>Pentapetalae</taxon>
        <taxon>rosids</taxon>
        <taxon>fabids</taxon>
        <taxon>Fabales</taxon>
        <taxon>Fabaceae</taxon>
        <taxon>Papilionoideae</taxon>
        <taxon>50 kb inversion clade</taxon>
        <taxon>NPAAA clade</taxon>
        <taxon>indigoferoid/millettioid clade</taxon>
        <taxon>Phaseoleae</taxon>
        <taxon>Canavalia</taxon>
    </lineage>
</organism>
<evidence type="ECO:0000256" key="3">
    <source>
        <dbReference type="ARBA" id="ARBA00022692"/>
    </source>
</evidence>
<sequence length="240" mass="28403">MASEVARLSRFGPIDKCLMDSQISKCSRCRLRYFGSLCKWNKESHSYVLLRYAKYLMVYIRFARSLPLALAFLIYKWKRRDQFVCDMVEDFLQNHKRTKRALVYEYMLNGTLDKHILSQEEGNVSISYEKSIILLLDWLMELNIACKRNNELLYKNIGGISYKADTHFAKWVYDQYEETIDLSNATEEEKVIEKMIMITSCCIQMKPNDHASMKQVMKMHEGEYEFQDDQIPVEPLCLFS</sequence>
<dbReference type="GO" id="GO:0004674">
    <property type="term" value="F:protein serine/threonine kinase activity"/>
    <property type="evidence" value="ECO:0007669"/>
    <property type="project" value="UniProtKB-KW"/>
</dbReference>
<evidence type="ECO:0000256" key="1">
    <source>
        <dbReference type="ARBA" id="ARBA00004479"/>
    </source>
</evidence>
<evidence type="ECO:0000313" key="8">
    <source>
        <dbReference type="EMBL" id="KAK7362725.1"/>
    </source>
</evidence>
<dbReference type="PANTHER" id="PTHR27009">
    <property type="entry name" value="RUST RESISTANCE KINASE LR10-RELATED"/>
    <property type="match status" value="1"/>
</dbReference>
<keyword evidence="5" id="KW-1133">Transmembrane helix</keyword>
<dbReference type="AlphaFoldDB" id="A0AAN9MX82"/>
<proteinExistence type="predicted"/>
<dbReference type="GO" id="GO:0016020">
    <property type="term" value="C:membrane"/>
    <property type="evidence" value="ECO:0007669"/>
    <property type="project" value="UniProtKB-SubCell"/>
</dbReference>
<keyword evidence="3" id="KW-0812">Transmembrane</keyword>
<evidence type="ECO:0000256" key="6">
    <source>
        <dbReference type="ARBA" id="ARBA00023136"/>
    </source>
</evidence>
<dbReference type="EMBL" id="JAYMYQ010000001">
    <property type="protein sequence ID" value="KAK7362725.1"/>
    <property type="molecule type" value="Genomic_DNA"/>
</dbReference>
<accession>A0AAN9MX82</accession>
<keyword evidence="4" id="KW-0732">Signal</keyword>
<keyword evidence="6" id="KW-0472">Membrane</keyword>
<comment type="caution">
    <text evidence="8">The sequence shown here is derived from an EMBL/GenBank/DDBJ whole genome shotgun (WGS) entry which is preliminary data.</text>
</comment>
<dbReference type="InterPro" id="IPR045874">
    <property type="entry name" value="LRK10/LRL21-25-like"/>
</dbReference>
<comment type="subcellular location">
    <subcellularLocation>
        <location evidence="1">Membrane</location>
        <topology evidence="1">Single-pass type I membrane protein</topology>
    </subcellularLocation>
</comment>
<evidence type="ECO:0000256" key="2">
    <source>
        <dbReference type="ARBA" id="ARBA00022527"/>
    </source>
</evidence>
<keyword evidence="9" id="KW-1185">Reference proteome</keyword>
<dbReference type="Proteomes" id="UP001367508">
    <property type="component" value="Unassembled WGS sequence"/>
</dbReference>
<keyword evidence="2" id="KW-0808">Transferase</keyword>
<evidence type="ECO:0000256" key="4">
    <source>
        <dbReference type="ARBA" id="ARBA00022729"/>
    </source>
</evidence>
<keyword evidence="7" id="KW-0325">Glycoprotein</keyword>
<keyword evidence="2" id="KW-0418">Kinase</keyword>
<protein>
    <submittedName>
        <fullName evidence="8">Uncharacterized protein</fullName>
    </submittedName>
</protein>
<gene>
    <name evidence="8" type="ORF">VNO77_04846</name>
</gene>
<evidence type="ECO:0000256" key="5">
    <source>
        <dbReference type="ARBA" id="ARBA00022989"/>
    </source>
</evidence>